<keyword evidence="2" id="KW-1185">Reference proteome</keyword>
<evidence type="ECO:0000313" key="2">
    <source>
        <dbReference type="Proteomes" id="UP001500074"/>
    </source>
</evidence>
<dbReference type="InterPro" id="IPR001387">
    <property type="entry name" value="Cro/C1-type_HTH"/>
</dbReference>
<dbReference type="SUPFAM" id="SSF47413">
    <property type="entry name" value="lambda repressor-like DNA-binding domains"/>
    <property type="match status" value="1"/>
</dbReference>
<dbReference type="PANTHER" id="PTHR40455">
    <property type="entry name" value="ANTITOXIN HIGA"/>
    <property type="match status" value="1"/>
</dbReference>
<organism evidence="1 2">
    <name type="scientific">Modicisalibacter zincidurans</name>
    <dbReference type="NCBI Taxonomy" id="1178777"/>
    <lineage>
        <taxon>Bacteria</taxon>
        <taxon>Pseudomonadati</taxon>
        <taxon>Pseudomonadota</taxon>
        <taxon>Gammaproteobacteria</taxon>
        <taxon>Oceanospirillales</taxon>
        <taxon>Halomonadaceae</taxon>
        <taxon>Modicisalibacter</taxon>
    </lineage>
</organism>
<gene>
    <name evidence="1" type="primary">higA</name>
    <name evidence="1" type="ORF">GCM10023342_05900</name>
</gene>
<sequence>MNALLDEAKKHWSHVAPLLQMPENDDEYDAKVEALDDILEIVGDDEDHVLASLASRLGDLIEAYDEEHRPMPRVSSAEVLRYLMQEHDISQGDLPEVGAQSVVSAVLSGKRTLNWRQICGLSDRFGVPTDAFREPRIDSVR</sequence>
<name>A0ABP9R4K2_9GAMM</name>
<dbReference type="Proteomes" id="UP001500074">
    <property type="component" value="Unassembled WGS sequence"/>
</dbReference>
<reference evidence="2" key="1">
    <citation type="journal article" date="2019" name="Int. J. Syst. Evol. Microbiol.">
        <title>The Global Catalogue of Microorganisms (GCM) 10K type strain sequencing project: providing services to taxonomists for standard genome sequencing and annotation.</title>
        <authorList>
            <consortium name="The Broad Institute Genomics Platform"/>
            <consortium name="The Broad Institute Genome Sequencing Center for Infectious Disease"/>
            <person name="Wu L."/>
            <person name="Ma J."/>
        </authorList>
    </citation>
    <scope>NUCLEOTIDE SEQUENCE [LARGE SCALE GENOMIC DNA]</scope>
    <source>
        <strain evidence="2">JCM 18472</strain>
    </source>
</reference>
<dbReference type="CDD" id="cd00093">
    <property type="entry name" value="HTH_XRE"/>
    <property type="match status" value="1"/>
</dbReference>
<dbReference type="RefSeq" id="WP_031384617.1">
    <property type="nucleotide sequence ID" value="NZ_BAABKI010000009.1"/>
</dbReference>
<accession>A0ABP9R4K2</accession>
<dbReference type="InterPro" id="IPR010982">
    <property type="entry name" value="Lambda_DNA-bd_dom_sf"/>
</dbReference>
<evidence type="ECO:0000313" key="1">
    <source>
        <dbReference type="EMBL" id="GAA5171320.1"/>
    </source>
</evidence>
<dbReference type="EMBL" id="BAABKI010000009">
    <property type="protein sequence ID" value="GAA5171320.1"/>
    <property type="molecule type" value="Genomic_DNA"/>
</dbReference>
<protein>
    <submittedName>
        <fullName evidence="1">Type II toxin-antitoxin system antitoxin HigA</fullName>
    </submittedName>
</protein>
<proteinExistence type="predicted"/>
<dbReference type="InterPro" id="IPR039060">
    <property type="entry name" value="Antitox_HigA"/>
</dbReference>
<dbReference type="PANTHER" id="PTHR40455:SF1">
    <property type="entry name" value="ANTITOXIN HIGA"/>
    <property type="match status" value="1"/>
</dbReference>
<comment type="caution">
    <text evidence="1">The sequence shown here is derived from an EMBL/GenBank/DDBJ whole genome shotgun (WGS) entry which is preliminary data.</text>
</comment>